<comment type="caution">
    <text evidence="2">The sequence shown here is derived from an EMBL/GenBank/DDBJ whole genome shotgun (WGS) entry which is preliminary data.</text>
</comment>
<dbReference type="GO" id="GO:0005737">
    <property type="term" value="C:cytoplasm"/>
    <property type="evidence" value="ECO:0007669"/>
    <property type="project" value="TreeGrafter"/>
</dbReference>
<evidence type="ECO:0000259" key="1">
    <source>
        <dbReference type="Pfam" id="PF01965"/>
    </source>
</evidence>
<dbReference type="PANTHER" id="PTHR48094:SF19">
    <property type="entry name" value="DJ-1_PFPI DOMAIN-CONTAINING PROTEIN"/>
    <property type="match status" value="1"/>
</dbReference>
<evidence type="ECO:0000313" key="3">
    <source>
        <dbReference type="Proteomes" id="UP000196531"/>
    </source>
</evidence>
<organism evidence="2 3">
    <name type="scientific">Halobacteriovorax marinus</name>
    <dbReference type="NCBI Taxonomy" id="97084"/>
    <lineage>
        <taxon>Bacteria</taxon>
        <taxon>Pseudomonadati</taxon>
        <taxon>Bdellovibrionota</taxon>
        <taxon>Bacteriovoracia</taxon>
        <taxon>Bacteriovoracales</taxon>
        <taxon>Halobacteriovoraceae</taxon>
        <taxon>Halobacteriovorax</taxon>
    </lineage>
</organism>
<name>A0A1Y5F3E1_9BACT</name>
<dbReference type="InterPro" id="IPR050325">
    <property type="entry name" value="Prot/Nucl_acid_deglycase"/>
</dbReference>
<evidence type="ECO:0000313" key="2">
    <source>
        <dbReference type="EMBL" id="OUR94092.1"/>
    </source>
</evidence>
<sequence>MKVHCLIFEGFSDWEIAYILPELRNNSVEIVTLGLTNDSVKSMGGLTITPDLSLKDVNEDEIETIIIPGGTLWEEGQPEGFLSLIRKLHSNKKTIAAICGATFVLARTGIIDTRKHTSNNLDYLKHVVPEYMGEKHYSQNLAVVDENLITASGIGSIEFAQHLLVKLNVFDKERANRWFELYKNGNWTGPI</sequence>
<dbReference type="EMBL" id="MAAO01000011">
    <property type="protein sequence ID" value="OUR94092.1"/>
    <property type="molecule type" value="Genomic_DNA"/>
</dbReference>
<dbReference type="AlphaFoldDB" id="A0A1Y5F3E1"/>
<dbReference type="Proteomes" id="UP000196531">
    <property type="component" value="Unassembled WGS sequence"/>
</dbReference>
<dbReference type="CDD" id="cd03140">
    <property type="entry name" value="GATase1_PfpI_3"/>
    <property type="match status" value="1"/>
</dbReference>
<proteinExistence type="predicted"/>
<dbReference type="Pfam" id="PF01965">
    <property type="entry name" value="DJ-1_PfpI"/>
    <property type="match status" value="1"/>
</dbReference>
<dbReference type="InterPro" id="IPR002818">
    <property type="entry name" value="DJ-1/PfpI"/>
</dbReference>
<dbReference type="Gene3D" id="3.40.50.880">
    <property type="match status" value="1"/>
</dbReference>
<dbReference type="SUPFAM" id="SSF52317">
    <property type="entry name" value="Class I glutamine amidotransferase-like"/>
    <property type="match status" value="1"/>
</dbReference>
<dbReference type="InterPro" id="IPR029062">
    <property type="entry name" value="Class_I_gatase-like"/>
</dbReference>
<dbReference type="PANTHER" id="PTHR48094">
    <property type="entry name" value="PROTEIN/NUCLEIC ACID DEGLYCASE DJ-1-RELATED"/>
    <property type="match status" value="1"/>
</dbReference>
<protein>
    <recommendedName>
        <fullName evidence="1">DJ-1/PfpI domain-containing protein</fullName>
    </recommendedName>
</protein>
<feature type="domain" description="DJ-1/PfpI" evidence="1">
    <location>
        <begin position="1"/>
        <end position="164"/>
    </location>
</feature>
<gene>
    <name evidence="2" type="ORF">A9Q84_17425</name>
</gene>
<reference evidence="3" key="1">
    <citation type="journal article" date="2017" name="Proc. Natl. Acad. Sci. U.S.A.">
        <title>Simulation of Deepwater Horizon oil plume reveals substrate specialization within a complex community of hydrocarbon-degraders.</title>
        <authorList>
            <person name="Hu P."/>
            <person name="Dubinsky E.A."/>
            <person name="Probst A.J."/>
            <person name="Wang J."/>
            <person name="Sieber C.M.K."/>
            <person name="Tom L.M."/>
            <person name="Gardinali P."/>
            <person name="Banfield J.F."/>
            <person name="Atlas R.M."/>
            <person name="Andersen G.L."/>
        </authorList>
    </citation>
    <scope>NUCLEOTIDE SEQUENCE [LARGE SCALE GENOMIC DNA]</scope>
</reference>
<accession>A0A1Y5F3E1</accession>